<accession>A0A2U1JML1</accession>
<organism evidence="1 2">
    <name type="scientific">Flavobacterium psychrotolerans</name>
    <dbReference type="NCBI Taxonomy" id="2169410"/>
    <lineage>
        <taxon>Bacteria</taxon>
        <taxon>Pseudomonadati</taxon>
        <taxon>Bacteroidota</taxon>
        <taxon>Flavobacteriia</taxon>
        <taxon>Flavobacteriales</taxon>
        <taxon>Flavobacteriaceae</taxon>
        <taxon>Flavobacterium</taxon>
    </lineage>
</organism>
<sequence length="83" mass="9793">MSLEAGAKVQLLFNLASVLKSFLKIYFLHSFHLRFDNLSTPLSCIISKNLTPLRVGKDKTFFLFWQDFFWKFYPPNKLAIFNK</sequence>
<dbReference type="AlphaFoldDB" id="A0A2U1JML1"/>
<evidence type="ECO:0000313" key="1">
    <source>
        <dbReference type="EMBL" id="PWA06401.1"/>
    </source>
</evidence>
<reference evidence="1 2" key="1">
    <citation type="submission" date="2018-04" db="EMBL/GenBank/DDBJ databases">
        <title>Flavobacterium sp. nov., isolated from glacier ice.</title>
        <authorList>
            <person name="Liu Q."/>
            <person name="Xin Y.-H."/>
        </authorList>
    </citation>
    <scope>NUCLEOTIDE SEQUENCE [LARGE SCALE GENOMIC DNA]</scope>
    <source>
        <strain evidence="1 2">RB1R5</strain>
    </source>
</reference>
<evidence type="ECO:0000313" key="2">
    <source>
        <dbReference type="Proteomes" id="UP000245449"/>
    </source>
</evidence>
<gene>
    <name evidence="1" type="ORF">DB895_02970</name>
</gene>
<dbReference type="Proteomes" id="UP000245449">
    <property type="component" value="Unassembled WGS sequence"/>
</dbReference>
<comment type="caution">
    <text evidence="1">The sequence shown here is derived from an EMBL/GenBank/DDBJ whole genome shotgun (WGS) entry which is preliminary data.</text>
</comment>
<name>A0A2U1JML1_9FLAO</name>
<protein>
    <submittedName>
        <fullName evidence="1">Uncharacterized protein</fullName>
    </submittedName>
</protein>
<proteinExistence type="predicted"/>
<keyword evidence="2" id="KW-1185">Reference proteome</keyword>
<dbReference type="EMBL" id="QCZI01000003">
    <property type="protein sequence ID" value="PWA06401.1"/>
    <property type="molecule type" value="Genomic_DNA"/>
</dbReference>